<dbReference type="GO" id="GO:0005524">
    <property type="term" value="F:ATP binding"/>
    <property type="evidence" value="ECO:0007669"/>
    <property type="project" value="InterPro"/>
</dbReference>
<dbReference type="Gene3D" id="3.30.230.10">
    <property type="match status" value="1"/>
</dbReference>
<dbReference type="PRINTS" id="PR00830">
    <property type="entry name" value="ENDOLAPTASE"/>
</dbReference>
<name>A0A645GWL2_9ZZZZ</name>
<dbReference type="AlphaFoldDB" id="A0A645GWL2"/>
<reference evidence="2" key="1">
    <citation type="submission" date="2019-08" db="EMBL/GenBank/DDBJ databases">
        <authorList>
            <person name="Kucharzyk K."/>
            <person name="Murdoch R.W."/>
            <person name="Higgins S."/>
            <person name="Loffler F."/>
        </authorList>
    </citation>
    <scope>NUCLEOTIDE SEQUENCE</scope>
</reference>
<keyword evidence="2" id="KW-0378">Hydrolase</keyword>
<comment type="caution">
    <text evidence="2">The sequence shown here is derived from an EMBL/GenBank/DDBJ whole genome shotgun (WGS) entry which is preliminary data.</text>
</comment>
<dbReference type="SUPFAM" id="SSF54211">
    <property type="entry name" value="Ribosomal protein S5 domain 2-like"/>
    <property type="match status" value="1"/>
</dbReference>
<organism evidence="2">
    <name type="scientific">bioreactor metagenome</name>
    <dbReference type="NCBI Taxonomy" id="1076179"/>
    <lineage>
        <taxon>unclassified sequences</taxon>
        <taxon>metagenomes</taxon>
        <taxon>ecological metagenomes</taxon>
    </lineage>
</organism>
<proteinExistence type="predicted"/>
<protein>
    <submittedName>
        <fullName evidence="2">Lon protease</fullName>
        <ecNumber evidence="2">3.4.21.53</ecNumber>
    </submittedName>
</protein>
<dbReference type="PROSITE" id="PS51786">
    <property type="entry name" value="LON_PROTEOLYTIC"/>
    <property type="match status" value="1"/>
</dbReference>
<dbReference type="InterPro" id="IPR008269">
    <property type="entry name" value="Lon_proteolytic"/>
</dbReference>
<evidence type="ECO:0000313" key="2">
    <source>
        <dbReference type="EMBL" id="MPN31281.1"/>
    </source>
</evidence>
<sequence>MTGEITLRGRVLPIGGLREKTMAAYRNGIKTVIIPRENMPDLEDIDQTVRAQLRFIPADTIDNVLAAALPSASVIRAANSVERARPREKSIRQ</sequence>
<dbReference type="GO" id="GO:0006508">
    <property type="term" value="P:proteolysis"/>
    <property type="evidence" value="ECO:0007669"/>
    <property type="project" value="UniProtKB-KW"/>
</dbReference>
<dbReference type="InterPro" id="IPR020568">
    <property type="entry name" value="Ribosomal_Su5_D2-typ_SF"/>
</dbReference>
<dbReference type="PANTHER" id="PTHR10046">
    <property type="entry name" value="ATP DEPENDENT LON PROTEASE FAMILY MEMBER"/>
    <property type="match status" value="1"/>
</dbReference>
<keyword evidence="2" id="KW-0645">Protease</keyword>
<dbReference type="GO" id="GO:0030163">
    <property type="term" value="P:protein catabolic process"/>
    <property type="evidence" value="ECO:0007669"/>
    <property type="project" value="InterPro"/>
</dbReference>
<dbReference type="EC" id="3.4.21.53" evidence="2"/>
<evidence type="ECO:0000259" key="1">
    <source>
        <dbReference type="PROSITE" id="PS51786"/>
    </source>
</evidence>
<dbReference type="EMBL" id="VSSQ01082758">
    <property type="protein sequence ID" value="MPN31281.1"/>
    <property type="molecule type" value="Genomic_DNA"/>
</dbReference>
<dbReference type="Pfam" id="PF05362">
    <property type="entry name" value="Lon_C"/>
    <property type="match status" value="1"/>
</dbReference>
<feature type="domain" description="Lon proteolytic" evidence="1">
    <location>
        <begin position="1"/>
        <end position="71"/>
    </location>
</feature>
<dbReference type="InterPro" id="IPR014721">
    <property type="entry name" value="Ribsml_uS5_D2-typ_fold_subgr"/>
</dbReference>
<gene>
    <name evidence="2" type="primary">lon_34</name>
    <name evidence="2" type="ORF">SDC9_178755</name>
</gene>
<accession>A0A645GWL2</accession>
<dbReference type="GO" id="GO:0004252">
    <property type="term" value="F:serine-type endopeptidase activity"/>
    <property type="evidence" value="ECO:0007669"/>
    <property type="project" value="UniProtKB-EC"/>
</dbReference>
<dbReference type="GO" id="GO:0004176">
    <property type="term" value="F:ATP-dependent peptidase activity"/>
    <property type="evidence" value="ECO:0007669"/>
    <property type="project" value="InterPro"/>
</dbReference>
<dbReference type="InterPro" id="IPR027065">
    <property type="entry name" value="Lon_Prtase"/>
</dbReference>